<evidence type="ECO:0000256" key="1">
    <source>
        <dbReference type="SAM" id="SignalP"/>
    </source>
</evidence>
<comment type="caution">
    <text evidence="2">The sequence shown here is derived from an EMBL/GenBank/DDBJ whole genome shotgun (WGS) entry which is preliminary data.</text>
</comment>
<evidence type="ECO:0000313" key="2">
    <source>
        <dbReference type="EMBL" id="CAJ1968718.1"/>
    </source>
</evidence>
<keyword evidence="3" id="KW-1185">Reference proteome</keyword>
<feature type="chain" id="PRO_5041910529" description="VWFD domain-containing protein" evidence="1">
    <location>
        <begin position="21"/>
        <end position="628"/>
    </location>
</feature>
<accession>A0AAD2GDL6</accession>
<evidence type="ECO:0008006" key="4">
    <source>
        <dbReference type="Google" id="ProtNLM"/>
    </source>
</evidence>
<dbReference type="EMBL" id="CAKOGP040002402">
    <property type="protein sequence ID" value="CAJ1968718.1"/>
    <property type="molecule type" value="Genomic_DNA"/>
</dbReference>
<organism evidence="2 3">
    <name type="scientific">Cylindrotheca closterium</name>
    <dbReference type="NCBI Taxonomy" id="2856"/>
    <lineage>
        <taxon>Eukaryota</taxon>
        <taxon>Sar</taxon>
        <taxon>Stramenopiles</taxon>
        <taxon>Ochrophyta</taxon>
        <taxon>Bacillariophyta</taxon>
        <taxon>Bacillariophyceae</taxon>
        <taxon>Bacillariophycidae</taxon>
        <taxon>Bacillariales</taxon>
        <taxon>Bacillariaceae</taxon>
        <taxon>Cylindrotheca</taxon>
    </lineage>
</organism>
<sequence>MNSKATLFLAASLVAGTASAALDFGDVEEVVPKYDYSTAPTGNARCALVSIAMDESGSMQTEQQFMQEYAIPRMTNLLYSQEYQYDHVFFCSFGFGYLNAPAGNFGFRELGCTVGVKGFSGGYANALHDSSVADWQNAKSGDGEDSYNAIIAGVDALPESIVGTSGVININQDCGVFNKNFILVTDEDRDNLNPAATIQTVRAAMANNGYILNEVVNVDMAIPDTEETIIGLRVNYPESNLNNPTTAEGDCVDDPFFGRVCKEVEVYDISNEWFSTNVHRESGHSGAWTTQLTDIPPDGFYADGYNGNSPQHYVPLIQETRGAIWSIRPVRQALRDLDQVAIEAFAEAFIDIKVNEIDCVGTCVCLNPPCRTTEVNGDPHITTWRNEHYEYHGQCDLVMLKNPSFADGMGIDVQIRTKIVRFWSYIKNVAIRIGNDIIEIEGNGDMEDPEAKYWVNYEYQGDLDRIAEFPVTHEASTNYKRIFKIDLGSKYPGEFIKIQVYKEFVAVKFSGGSTAFGTSVGLLGDYYSGKTLARDGETVLNDFAELGHEWQVLPSEPKLFHAMEHPQFPEKCLEPEDPRGERRRRLAESGITIEQAEEACKTLNDPLSRKDCVYDVLATQDLDMIGAF</sequence>
<gene>
    <name evidence="2" type="ORF">CYCCA115_LOCUS23368</name>
</gene>
<protein>
    <recommendedName>
        <fullName evidence="4">VWFD domain-containing protein</fullName>
    </recommendedName>
</protein>
<name>A0AAD2GDL6_9STRA</name>
<proteinExistence type="predicted"/>
<reference evidence="2" key="1">
    <citation type="submission" date="2023-08" db="EMBL/GenBank/DDBJ databases">
        <authorList>
            <person name="Audoor S."/>
            <person name="Bilcke G."/>
        </authorList>
    </citation>
    <scope>NUCLEOTIDE SEQUENCE</scope>
</reference>
<keyword evidence="1" id="KW-0732">Signal</keyword>
<dbReference type="AlphaFoldDB" id="A0AAD2GDL6"/>
<dbReference type="Proteomes" id="UP001295423">
    <property type="component" value="Unassembled WGS sequence"/>
</dbReference>
<feature type="signal peptide" evidence="1">
    <location>
        <begin position="1"/>
        <end position="20"/>
    </location>
</feature>
<evidence type="ECO:0000313" key="3">
    <source>
        <dbReference type="Proteomes" id="UP001295423"/>
    </source>
</evidence>